<evidence type="ECO:0000313" key="2">
    <source>
        <dbReference type="EMBL" id="KAJ4461292.1"/>
    </source>
</evidence>
<dbReference type="EMBL" id="JAPMOS010000008">
    <property type="protein sequence ID" value="KAJ4461292.1"/>
    <property type="molecule type" value="Genomic_DNA"/>
</dbReference>
<dbReference type="Proteomes" id="UP001141327">
    <property type="component" value="Unassembled WGS sequence"/>
</dbReference>
<protein>
    <submittedName>
        <fullName evidence="2">Uncharacterized protein</fullName>
    </submittedName>
</protein>
<sequence>MFPLSPQYKEDTWGEDRVAAVKASWVDPPPPAPPVSAPSPGPAAAPTKPAGKAGAKAAAAQGEPAQEERPPRAERAAKLLEQAQGVVAGAGALATATAVEPDGTAAAVPVPQPLPAPAVEQIKAARIQLAQALQRDLGALRTLQNAERSKLKPSTPPTEGEPATGKSL</sequence>
<feature type="region of interest" description="Disordered" evidence="1">
    <location>
        <begin position="1"/>
        <end position="75"/>
    </location>
</feature>
<gene>
    <name evidence="2" type="ORF">PAPYR_2330</name>
</gene>
<organism evidence="2 3">
    <name type="scientific">Paratrimastix pyriformis</name>
    <dbReference type="NCBI Taxonomy" id="342808"/>
    <lineage>
        <taxon>Eukaryota</taxon>
        <taxon>Metamonada</taxon>
        <taxon>Preaxostyla</taxon>
        <taxon>Paratrimastigidae</taxon>
        <taxon>Paratrimastix</taxon>
    </lineage>
</organism>
<reference evidence="2" key="1">
    <citation type="journal article" date="2022" name="bioRxiv">
        <title>Genomics of Preaxostyla Flagellates Illuminates Evolutionary Transitions and the Path Towards Mitochondrial Loss.</title>
        <authorList>
            <person name="Novak L.V.F."/>
            <person name="Treitli S.C."/>
            <person name="Pyrih J."/>
            <person name="Halakuc P."/>
            <person name="Pipaliya S.V."/>
            <person name="Vacek V."/>
            <person name="Brzon O."/>
            <person name="Soukal P."/>
            <person name="Eme L."/>
            <person name="Dacks J.B."/>
            <person name="Karnkowska A."/>
            <person name="Elias M."/>
            <person name="Hampl V."/>
        </authorList>
    </citation>
    <scope>NUCLEOTIDE SEQUENCE</scope>
    <source>
        <strain evidence="2">RCP-MX</strain>
    </source>
</reference>
<feature type="compositionally biased region" description="Low complexity" evidence="1">
    <location>
        <begin position="44"/>
        <end position="64"/>
    </location>
</feature>
<proteinExistence type="predicted"/>
<name>A0ABQ8UQ54_9EUKA</name>
<feature type="compositionally biased region" description="Pro residues" evidence="1">
    <location>
        <begin position="27"/>
        <end position="43"/>
    </location>
</feature>
<feature type="compositionally biased region" description="Basic and acidic residues" evidence="1">
    <location>
        <begin position="66"/>
        <end position="75"/>
    </location>
</feature>
<feature type="region of interest" description="Disordered" evidence="1">
    <location>
        <begin position="144"/>
        <end position="168"/>
    </location>
</feature>
<keyword evidence="3" id="KW-1185">Reference proteome</keyword>
<accession>A0ABQ8UQ54</accession>
<evidence type="ECO:0000256" key="1">
    <source>
        <dbReference type="SAM" id="MobiDB-lite"/>
    </source>
</evidence>
<comment type="caution">
    <text evidence="2">The sequence shown here is derived from an EMBL/GenBank/DDBJ whole genome shotgun (WGS) entry which is preliminary data.</text>
</comment>
<feature type="compositionally biased region" description="Basic and acidic residues" evidence="1">
    <location>
        <begin position="8"/>
        <end position="19"/>
    </location>
</feature>
<evidence type="ECO:0000313" key="3">
    <source>
        <dbReference type="Proteomes" id="UP001141327"/>
    </source>
</evidence>